<protein>
    <submittedName>
        <fullName evidence="1">12717_t:CDS:1</fullName>
    </submittedName>
</protein>
<comment type="caution">
    <text evidence="1">The sequence shown here is derived from an EMBL/GenBank/DDBJ whole genome shotgun (WGS) entry which is preliminary data.</text>
</comment>
<feature type="non-terminal residue" evidence="1">
    <location>
        <position position="1"/>
    </location>
</feature>
<feature type="non-terminal residue" evidence="1">
    <location>
        <position position="96"/>
    </location>
</feature>
<organism evidence="1 2">
    <name type="scientific">Acaulospora colombiana</name>
    <dbReference type="NCBI Taxonomy" id="27376"/>
    <lineage>
        <taxon>Eukaryota</taxon>
        <taxon>Fungi</taxon>
        <taxon>Fungi incertae sedis</taxon>
        <taxon>Mucoromycota</taxon>
        <taxon>Glomeromycotina</taxon>
        <taxon>Glomeromycetes</taxon>
        <taxon>Diversisporales</taxon>
        <taxon>Acaulosporaceae</taxon>
        <taxon>Acaulospora</taxon>
    </lineage>
</organism>
<name>A0ACA9NVU8_9GLOM</name>
<dbReference type="Proteomes" id="UP000789525">
    <property type="component" value="Unassembled WGS sequence"/>
</dbReference>
<proteinExistence type="predicted"/>
<sequence>IILKRCFAFGELAVVAQAVTLLAVELWIITINKFVLMKNLHFRKHSPSEITTFQLALILGMLMIGIVLSPIFIRSRQLAQQPKWKNKRVHVRASNN</sequence>
<reference evidence="1" key="1">
    <citation type="submission" date="2021-06" db="EMBL/GenBank/DDBJ databases">
        <authorList>
            <person name="Kallberg Y."/>
            <person name="Tangrot J."/>
            <person name="Rosling A."/>
        </authorList>
    </citation>
    <scope>NUCLEOTIDE SEQUENCE</scope>
    <source>
        <strain evidence="1">CL356</strain>
    </source>
</reference>
<dbReference type="EMBL" id="CAJVPT010026598">
    <property type="protein sequence ID" value="CAG8680073.1"/>
    <property type="molecule type" value="Genomic_DNA"/>
</dbReference>
<gene>
    <name evidence="1" type="ORF">ACOLOM_LOCUS9298</name>
</gene>
<accession>A0ACA9NVU8</accession>
<evidence type="ECO:0000313" key="1">
    <source>
        <dbReference type="EMBL" id="CAG8680073.1"/>
    </source>
</evidence>
<keyword evidence="2" id="KW-1185">Reference proteome</keyword>
<evidence type="ECO:0000313" key="2">
    <source>
        <dbReference type="Proteomes" id="UP000789525"/>
    </source>
</evidence>